<reference evidence="2 3" key="1">
    <citation type="submission" date="2020-10" db="EMBL/GenBank/DDBJ databases">
        <authorList>
            <person name="Castelo-Branco R."/>
            <person name="Eusebio N."/>
            <person name="Adriana R."/>
            <person name="Vieira A."/>
            <person name="Brugerolle De Fraissinette N."/>
            <person name="Rezende De Castro R."/>
            <person name="Schneider M.P."/>
            <person name="Vasconcelos V."/>
            <person name="Leao P.N."/>
        </authorList>
    </citation>
    <scope>NUCLEOTIDE SEQUENCE [LARGE SCALE GENOMIC DNA]</scope>
    <source>
        <strain evidence="2 3">LEGE 06123</strain>
    </source>
</reference>
<sequence length="589" mass="63882">MILDTAKSYLVKEVAPLANEIDINSDVLLKALKGLGNLGLLALRVPQQWGGYGVSDEVFASFQELVARYSGALAFLQTQHQSAAGMLVQSRNSALQQAYLPHMGNGDVLLGVGFSHIRRLGDPTTVAIPVAGGYQIDGFVPWVTGWNLFSEFIVAATLADGGAVFGIVAFVETQQATGGAIAFGTPMQLASMRSTSTLSATLTRFFLPSDRVVFIKPAEWIHNNDIKNILRATPLAIGCAMAGLDIIQAAAQAKSLAFIDEAFTALDRELSECREAIAQAHYSTFTQKVRLRAWAIDLAVRTAHAAITVSSGSANNSDRPAQRVYREALVYTVSGQTPAIMEATLKQLTSPQRYHPKSQNITYSQVIHLSHVIHPDIPQWLGDPPVEFETVAELNQDGYYLRRFSLGEHTATHINAPKSFYTDGVGIDQYPANLLVVPAVVLNIKAQAANPDYTLSVADILTWEQQHGEIEPGGVVLLYTGWQNKWWDKAAFLNADSSSNLHFPGFSKNATQFLLQRQIAGVGIDTHGVDPGQDTMLTTNRLVLEKPRIVLENLTNLDQLPIRGTTLAIGILRLQNGSGSPAAVMAFVP</sequence>
<feature type="domain" description="Acyl-CoA dehydrogenase/oxidase N-terminal" evidence="1">
    <location>
        <begin position="1"/>
        <end position="106"/>
    </location>
</feature>
<comment type="caution">
    <text evidence="2">The sequence shown here is derived from an EMBL/GenBank/DDBJ whole genome shotgun (WGS) entry which is preliminary data.</text>
</comment>
<dbReference type="InterPro" id="IPR046373">
    <property type="entry name" value="Acyl-CoA_Oxase/DH_mid-dom_sf"/>
</dbReference>
<dbReference type="InterPro" id="IPR037069">
    <property type="entry name" value="AcylCoA_DH/ox_N_sf"/>
</dbReference>
<dbReference type="Pfam" id="PF04199">
    <property type="entry name" value="Cyclase"/>
    <property type="match status" value="1"/>
</dbReference>
<dbReference type="SUPFAM" id="SSF102198">
    <property type="entry name" value="Putative cyclase"/>
    <property type="match status" value="1"/>
</dbReference>
<accession>A0ABR9ULX6</accession>
<gene>
    <name evidence="2" type="ORF">IQ230_02645</name>
</gene>
<dbReference type="PANTHER" id="PTHR31118:SF12">
    <property type="entry name" value="CYCLASE-LIKE PROTEIN 2"/>
    <property type="match status" value="1"/>
</dbReference>
<dbReference type="InterPro" id="IPR013786">
    <property type="entry name" value="AcylCoA_DH/ox_N"/>
</dbReference>
<dbReference type="Proteomes" id="UP000651156">
    <property type="component" value="Unassembled WGS sequence"/>
</dbReference>
<protein>
    <submittedName>
        <fullName evidence="2">Cyclase family protein</fullName>
    </submittedName>
</protein>
<keyword evidence="3" id="KW-1185">Reference proteome</keyword>
<evidence type="ECO:0000259" key="1">
    <source>
        <dbReference type="Pfam" id="PF02771"/>
    </source>
</evidence>
<dbReference type="Gene3D" id="2.40.110.10">
    <property type="entry name" value="Butyryl-CoA Dehydrogenase, subunit A, domain 2"/>
    <property type="match status" value="1"/>
</dbReference>
<dbReference type="PANTHER" id="PTHR31118">
    <property type="entry name" value="CYCLASE-LIKE PROTEIN 2"/>
    <property type="match status" value="1"/>
</dbReference>
<dbReference type="InterPro" id="IPR037175">
    <property type="entry name" value="KFase_sf"/>
</dbReference>
<dbReference type="Gene3D" id="1.10.540.10">
    <property type="entry name" value="Acyl-CoA dehydrogenase/oxidase, N-terminal domain"/>
    <property type="match status" value="1"/>
</dbReference>
<dbReference type="SUPFAM" id="SSF56645">
    <property type="entry name" value="Acyl-CoA dehydrogenase NM domain-like"/>
    <property type="match status" value="1"/>
</dbReference>
<evidence type="ECO:0000313" key="2">
    <source>
        <dbReference type="EMBL" id="MBE9189284.1"/>
    </source>
</evidence>
<dbReference type="EMBL" id="JADEWN010000004">
    <property type="protein sequence ID" value="MBE9189284.1"/>
    <property type="molecule type" value="Genomic_DNA"/>
</dbReference>
<dbReference type="InterPro" id="IPR007325">
    <property type="entry name" value="KFase/CYL"/>
</dbReference>
<organism evidence="2 3">
    <name type="scientific">Gloeocapsopsis crepidinum LEGE 06123</name>
    <dbReference type="NCBI Taxonomy" id="588587"/>
    <lineage>
        <taxon>Bacteria</taxon>
        <taxon>Bacillati</taxon>
        <taxon>Cyanobacteriota</taxon>
        <taxon>Cyanophyceae</taxon>
        <taxon>Oscillatoriophycideae</taxon>
        <taxon>Chroococcales</taxon>
        <taxon>Chroococcaceae</taxon>
        <taxon>Gloeocapsopsis</taxon>
    </lineage>
</organism>
<dbReference type="RefSeq" id="WP_193930504.1">
    <property type="nucleotide sequence ID" value="NZ_CAWPMZ010000085.1"/>
</dbReference>
<name>A0ABR9ULX6_9CHRO</name>
<proteinExistence type="predicted"/>
<evidence type="ECO:0000313" key="3">
    <source>
        <dbReference type="Proteomes" id="UP000651156"/>
    </source>
</evidence>
<dbReference type="Pfam" id="PF02771">
    <property type="entry name" value="Acyl-CoA_dh_N"/>
    <property type="match status" value="1"/>
</dbReference>
<dbReference type="Gene3D" id="3.50.30.50">
    <property type="entry name" value="Putative cyclase"/>
    <property type="match status" value="1"/>
</dbReference>
<dbReference type="InterPro" id="IPR009100">
    <property type="entry name" value="AcylCoA_DH/oxidase_NM_dom_sf"/>
</dbReference>